<reference evidence="2 3" key="1">
    <citation type="submission" date="2015-10" db="EMBL/GenBank/DDBJ databases">
        <title>Draft genome sequence of Streptomyces yokosukanensis DSM 40224, type strain for the species Streptomyces yokosukanensis.</title>
        <authorList>
            <person name="Ruckert C."/>
            <person name="Winkler A."/>
            <person name="Kalinowski J."/>
            <person name="Kampfer P."/>
            <person name="Glaeser S."/>
        </authorList>
    </citation>
    <scope>NUCLEOTIDE SEQUENCE [LARGE SCALE GENOMIC DNA]</scope>
    <source>
        <strain evidence="2 3">DSM 40224</strain>
    </source>
</reference>
<accession>A0A101PFC3</accession>
<proteinExistence type="predicted"/>
<dbReference type="AlphaFoldDB" id="A0A101PFC3"/>
<comment type="caution">
    <text evidence="2">The sequence shown here is derived from an EMBL/GenBank/DDBJ whole genome shotgun (WGS) entry which is preliminary data.</text>
</comment>
<sequence length="206" mass="21750">MRSLKSLLPTAVSVALLTALTGCGGGSDGHALPSAKTVGDVQKFITRAGLPCTALSNDPLGAPGAPAEGFISPTYHGYSGADFKEETKADAAKWSVKEGAACGKDNSDAGGWVIYLTKDMKTFQQAYRDDVRKSVRSSESDPTLRRGTYLVGADFTVDPTASLQDNPLLQTDLRVLNCYPDLKVPSGYSVQPALVEGCVLTDYVPE</sequence>
<evidence type="ECO:0000313" key="2">
    <source>
        <dbReference type="EMBL" id="KUN10522.1"/>
    </source>
</evidence>
<keyword evidence="3" id="KW-1185">Reference proteome</keyword>
<dbReference type="EMBL" id="LMWN01000001">
    <property type="protein sequence ID" value="KUN10522.1"/>
    <property type="molecule type" value="Genomic_DNA"/>
</dbReference>
<gene>
    <name evidence="2" type="ORF">AQI95_02080</name>
</gene>
<protein>
    <recommendedName>
        <fullName evidence="4">Lipoprotein</fullName>
    </recommendedName>
</protein>
<feature type="signal peptide" evidence="1">
    <location>
        <begin position="1"/>
        <end position="21"/>
    </location>
</feature>
<keyword evidence="1" id="KW-0732">Signal</keyword>
<name>A0A101PFC3_9ACTN</name>
<dbReference type="Proteomes" id="UP000053127">
    <property type="component" value="Unassembled WGS sequence"/>
</dbReference>
<evidence type="ECO:0008006" key="4">
    <source>
        <dbReference type="Google" id="ProtNLM"/>
    </source>
</evidence>
<evidence type="ECO:0000313" key="3">
    <source>
        <dbReference type="Proteomes" id="UP000053127"/>
    </source>
</evidence>
<dbReference type="PROSITE" id="PS51257">
    <property type="entry name" value="PROKAR_LIPOPROTEIN"/>
    <property type="match status" value="1"/>
</dbReference>
<dbReference type="STRING" id="67386.AQI95_02080"/>
<feature type="chain" id="PRO_5038346164" description="Lipoprotein" evidence="1">
    <location>
        <begin position="22"/>
        <end position="206"/>
    </location>
</feature>
<organism evidence="2 3">
    <name type="scientific">Streptomyces yokosukanensis</name>
    <dbReference type="NCBI Taxonomy" id="67386"/>
    <lineage>
        <taxon>Bacteria</taxon>
        <taxon>Bacillati</taxon>
        <taxon>Actinomycetota</taxon>
        <taxon>Actinomycetes</taxon>
        <taxon>Kitasatosporales</taxon>
        <taxon>Streptomycetaceae</taxon>
        <taxon>Streptomyces</taxon>
    </lineage>
</organism>
<evidence type="ECO:0000256" key="1">
    <source>
        <dbReference type="SAM" id="SignalP"/>
    </source>
</evidence>